<protein>
    <submittedName>
        <fullName evidence="2">Glycosyl transferase family 2</fullName>
    </submittedName>
</protein>
<name>A0A285T653_9PROT</name>
<evidence type="ECO:0000259" key="1">
    <source>
        <dbReference type="Pfam" id="PF00535"/>
    </source>
</evidence>
<organism evidence="2 3">
    <name type="scientific">Thalassospira xiamenensis</name>
    <dbReference type="NCBI Taxonomy" id="220697"/>
    <lineage>
        <taxon>Bacteria</taxon>
        <taxon>Pseudomonadati</taxon>
        <taxon>Pseudomonadota</taxon>
        <taxon>Alphaproteobacteria</taxon>
        <taxon>Rhodospirillales</taxon>
        <taxon>Thalassospiraceae</taxon>
        <taxon>Thalassospira</taxon>
    </lineage>
</organism>
<evidence type="ECO:0000313" key="3">
    <source>
        <dbReference type="Proteomes" id="UP000219068"/>
    </source>
</evidence>
<dbReference type="Proteomes" id="UP000219068">
    <property type="component" value="Unassembled WGS sequence"/>
</dbReference>
<dbReference type="InterPro" id="IPR050834">
    <property type="entry name" value="Glycosyltransf_2"/>
</dbReference>
<dbReference type="PANTHER" id="PTHR43685">
    <property type="entry name" value="GLYCOSYLTRANSFERASE"/>
    <property type="match status" value="1"/>
</dbReference>
<dbReference type="Gene3D" id="3.90.550.10">
    <property type="entry name" value="Spore Coat Polysaccharide Biosynthesis Protein SpsA, Chain A"/>
    <property type="match status" value="1"/>
</dbReference>
<dbReference type="Pfam" id="PF00535">
    <property type="entry name" value="Glycos_transf_2"/>
    <property type="match status" value="1"/>
</dbReference>
<dbReference type="GO" id="GO:0016740">
    <property type="term" value="F:transferase activity"/>
    <property type="evidence" value="ECO:0007669"/>
    <property type="project" value="UniProtKB-KW"/>
</dbReference>
<dbReference type="PANTHER" id="PTHR43685:SF2">
    <property type="entry name" value="GLYCOSYLTRANSFERASE 2-LIKE DOMAIN-CONTAINING PROTEIN"/>
    <property type="match status" value="1"/>
</dbReference>
<accession>A0A285T653</accession>
<sequence length="277" mass="31160">MIDRGSNSVSVIIPTWNRASSIRAAIESALSQTFEVTEILVCDDGSTDSTAEIVREISQIHENVIWVPGSRSGRPAVPRNRGLKLAKGEWIAFLDSDDIWLPDKLDVQIRGASDSGCLAACTNTWRKKPAVTKKDLLLSTKAKNITFRNLLYKNLVHCSSALVHKKILDKTGGFPESQSLTVGEDYALWLRVSTLTDIVYIPEPYVVYLDDASNSIRSKSLNAWAEKENILKNFMQWAKKNNPPPPINIDVECNFILIKCKCRKIISYFIKFLFGRR</sequence>
<dbReference type="CDD" id="cd00761">
    <property type="entry name" value="Glyco_tranf_GTA_type"/>
    <property type="match status" value="1"/>
</dbReference>
<dbReference type="RefSeq" id="WP_097051802.1">
    <property type="nucleotide sequence ID" value="NZ_OBMM01000002.1"/>
</dbReference>
<dbReference type="InterPro" id="IPR029044">
    <property type="entry name" value="Nucleotide-diphossugar_trans"/>
</dbReference>
<gene>
    <name evidence="2" type="ORF">SAMN05428964_102405</name>
</gene>
<dbReference type="SUPFAM" id="SSF53448">
    <property type="entry name" value="Nucleotide-diphospho-sugar transferases"/>
    <property type="match status" value="1"/>
</dbReference>
<dbReference type="InterPro" id="IPR001173">
    <property type="entry name" value="Glyco_trans_2-like"/>
</dbReference>
<dbReference type="EMBL" id="OBMM01000002">
    <property type="protein sequence ID" value="SOC16746.1"/>
    <property type="molecule type" value="Genomic_DNA"/>
</dbReference>
<keyword evidence="2" id="KW-0808">Transferase</keyword>
<dbReference type="AlphaFoldDB" id="A0A285T653"/>
<reference evidence="2 3" key="1">
    <citation type="submission" date="2017-08" db="EMBL/GenBank/DDBJ databases">
        <authorList>
            <person name="de Groot N.N."/>
        </authorList>
    </citation>
    <scope>NUCLEOTIDE SEQUENCE [LARGE SCALE GENOMIC DNA]</scope>
    <source>
        <strain evidence="2 3">USBA 78</strain>
    </source>
</reference>
<proteinExistence type="predicted"/>
<feature type="domain" description="Glycosyltransferase 2-like" evidence="1">
    <location>
        <begin position="10"/>
        <end position="158"/>
    </location>
</feature>
<evidence type="ECO:0000313" key="2">
    <source>
        <dbReference type="EMBL" id="SOC16746.1"/>
    </source>
</evidence>